<name>A0ABU6Q3W7_9FABA</name>
<evidence type="ECO:0000313" key="11">
    <source>
        <dbReference type="EMBL" id="MED6106197.1"/>
    </source>
</evidence>
<evidence type="ECO:0000256" key="7">
    <source>
        <dbReference type="ARBA" id="ARBA00022833"/>
    </source>
</evidence>
<evidence type="ECO:0000256" key="8">
    <source>
        <dbReference type="PROSITE-ProRule" id="PRU00175"/>
    </source>
</evidence>
<evidence type="ECO:0000256" key="3">
    <source>
        <dbReference type="ARBA" id="ARBA00022679"/>
    </source>
</evidence>
<feature type="compositionally biased region" description="Polar residues" evidence="9">
    <location>
        <begin position="346"/>
        <end position="355"/>
    </location>
</feature>
<evidence type="ECO:0000256" key="9">
    <source>
        <dbReference type="SAM" id="MobiDB-lite"/>
    </source>
</evidence>
<dbReference type="Pfam" id="PF13639">
    <property type="entry name" value="zf-RING_2"/>
    <property type="match status" value="1"/>
</dbReference>
<dbReference type="Gene3D" id="3.30.40.10">
    <property type="entry name" value="Zinc/RING finger domain, C3HC4 (zinc finger)"/>
    <property type="match status" value="1"/>
</dbReference>
<feature type="compositionally biased region" description="Polar residues" evidence="9">
    <location>
        <begin position="379"/>
        <end position="394"/>
    </location>
</feature>
<feature type="region of interest" description="Disordered" evidence="9">
    <location>
        <begin position="1"/>
        <end position="21"/>
    </location>
</feature>
<feature type="region of interest" description="Disordered" evidence="9">
    <location>
        <begin position="346"/>
        <end position="394"/>
    </location>
</feature>
<dbReference type="EMBL" id="JASCZI010000005">
    <property type="protein sequence ID" value="MED6106197.1"/>
    <property type="molecule type" value="Genomic_DNA"/>
</dbReference>
<evidence type="ECO:0000256" key="4">
    <source>
        <dbReference type="ARBA" id="ARBA00022723"/>
    </source>
</evidence>
<evidence type="ECO:0000256" key="6">
    <source>
        <dbReference type="ARBA" id="ARBA00022786"/>
    </source>
</evidence>
<feature type="region of interest" description="Disordered" evidence="9">
    <location>
        <begin position="172"/>
        <end position="277"/>
    </location>
</feature>
<evidence type="ECO:0000256" key="1">
    <source>
        <dbReference type="ARBA" id="ARBA00000900"/>
    </source>
</evidence>
<comment type="caution">
    <text evidence="11">The sequence shown here is derived from an EMBL/GenBank/DDBJ whole genome shotgun (WGS) entry which is preliminary data.</text>
</comment>
<proteinExistence type="predicted"/>
<comment type="catalytic activity">
    <reaction evidence="1">
        <text>S-ubiquitinyl-[E2 ubiquitin-conjugating enzyme]-L-cysteine + [acceptor protein]-L-lysine = [E2 ubiquitin-conjugating enzyme]-L-cysteine + N(6)-ubiquitinyl-[acceptor protein]-L-lysine.</text>
        <dbReference type="EC" id="2.3.2.27"/>
    </reaction>
</comment>
<dbReference type="InterPro" id="IPR001841">
    <property type="entry name" value="Znf_RING"/>
</dbReference>
<dbReference type="PROSITE" id="PS50089">
    <property type="entry name" value="ZF_RING_2"/>
    <property type="match status" value="1"/>
</dbReference>
<feature type="domain" description="RING-type" evidence="10">
    <location>
        <begin position="73"/>
        <end position="113"/>
    </location>
</feature>
<keyword evidence="6" id="KW-0833">Ubl conjugation pathway</keyword>
<organism evidence="11 12">
    <name type="scientific">Stylosanthes scabra</name>
    <dbReference type="NCBI Taxonomy" id="79078"/>
    <lineage>
        <taxon>Eukaryota</taxon>
        <taxon>Viridiplantae</taxon>
        <taxon>Streptophyta</taxon>
        <taxon>Embryophyta</taxon>
        <taxon>Tracheophyta</taxon>
        <taxon>Spermatophyta</taxon>
        <taxon>Magnoliopsida</taxon>
        <taxon>eudicotyledons</taxon>
        <taxon>Gunneridae</taxon>
        <taxon>Pentapetalae</taxon>
        <taxon>rosids</taxon>
        <taxon>fabids</taxon>
        <taxon>Fabales</taxon>
        <taxon>Fabaceae</taxon>
        <taxon>Papilionoideae</taxon>
        <taxon>50 kb inversion clade</taxon>
        <taxon>dalbergioids sensu lato</taxon>
        <taxon>Dalbergieae</taxon>
        <taxon>Pterocarpus clade</taxon>
        <taxon>Stylosanthes</taxon>
    </lineage>
</organism>
<keyword evidence="7" id="KW-0862">Zinc</keyword>
<protein>
    <recommendedName>
        <fullName evidence="2">RING-type E3 ubiquitin transferase</fullName>
        <ecNumber evidence="2">2.3.2.27</ecNumber>
    </recommendedName>
</protein>
<dbReference type="InterPro" id="IPR013083">
    <property type="entry name" value="Znf_RING/FYVE/PHD"/>
</dbReference>
<reference evidence="11 12" key="1">
    <citation type="journal article" date="2023" name="Plants (Basel)">
        <title>Bridging the Gap: Combining Genomics and Transcriptomics Approaches to Understand Stylosanthes scabra, an Orphan Legume from the Brazilian Caatinga.</title>
        <authorList>
            <person name="Ferreira-Neto J.R.C."/>
            <person name="da Silva M.D."/>
            <person name="Binneck E."/>
            <person name="de Melo N.F."/>
            <person name="da Silva R.H."/>
            <person name="de Melo A.L.T.M."/>
            <person name="Pandolfi V."/>
            <person name="Bustamante F.O."/>
            <person name="Brasileiro-Vidal A.C."/>
            <person name="Benko-Iseppon A.M."/>
        </authorList>
    </citation>
    <scope>NUCLEOTIDE SEQUENCE [LARGE SCALE GENOMIC DNA]</scope>
    <source>
        <tissue evidence="11">Leaves</tissue>
    </source>
</reference>
<dbReference type="Proteomes" id="UP001341840">
    <property type="component" value="Unassembled WGS sequence"/>
</dbReference>
<evidence type="ECO:0000256" key="5">
    <source>
        <dbReference type="ARBA" id="ARBA00022771"/>
    </source>
</evidence>
<keyword evidence="4" id="KW-0479">Metal-binding</keyword>
<dbReference type="PANTHER" id="PTHR46463">
    <property type="entry name" value="ZINC FINGER, RING/FYVE/PHD-TYPE"/>
    <property type="match status" value="1"/>
</dbReference>
<keyword evidence="5 8" id="KW-0863">Zinc-finger</keyword>
<gene>
    <name evidence="11" type="ORF">PIB30_002648</name>
</gene>
<dbReference type="EC" id="2.3.2.27" evidence="2"/>
<evidence type="ECO:0000259" key="10">
    <source>
        <dbReference type="PROSITE" id="PS50089"/>
    </source>
</evidence>
<keyword evidence="12" id="KW-1185">Reference proteome</keyword>
<accession>A0ABU6Q3W7</accession>
<dbReference type="SUPFAM" id="SSF57850">
    <property type="entry name" value="RING/U-box"/>
    <property type="match status" value="1"/>
</dbReference>
<dbReference type="PANTHER" id="PTHR46463:SF78">
    <property type="entry name" value="RING-TYPE DOMAIN-CONTAINING PROTEIN"/>
    <property type="match status" value="1"/>
</dbReference>
<evidence type="ECO:0000313" key="12">
    <source>
        <dbReference type="Proteomes" id="UP001341840"/>
    </source>
</evidence>
<keyword evidence="3" id="KW-0808">Transferase</keyword>
<dbReference type="SMART" id="SM00184">
    <property type="entry name" value="RING"/>
    <property type="match status" value="1"/>
</dbReference>
<evidence type="ECO:0000256" key="2">
    <source>
        <dbReference type="ARBA" id="ARBA00012483"/>
    </source>
</evidence>
<sequence length="394" mass="42039">MVPVSSPPSSLTAGGTGVPASISSSWPCPLFRDAFIFLFMEKVTGMEGKAEGQMTSAAAFVEGGIQESCDDACSICLEDFSESDPSTTTACKHEFHLQCVLEWCQRSSQCPMCWQPISLKDPTRKLRAIAPRTAAIFHHPAFGDFGLQHLGITDADLEQRIIQHLAAAAAVGRSQHHGRREGHQTRAPAHGHPPVFVLSSQPSAPQVPELAARGGDEPATNPLRSPSSPMASGGGVVSRQIPHLQIQSSSSASRDRDSIAQSSPANQDRAGPSESLSVSDSLRARFNALSMRYKDSISKGARGWKERLFCHTSSMPKVGSEARREAGIAGVTQLMESQSLQSRATYRTASTSLSNHLEGHPTGEATNQNRGARTENASHDNNTPAAFSAGSRSD</sequence>